<feature type="compositionally biased region" description="Polar residues" evidence="13">
    <location>
        <begin position="409"/>
        <end position="418"/>
    </location>
</feature>
<reference evidence="14" key="1">
    <citation type="submission" date="2022-07" db="EMBL/GenBank/DDBJ databases">
        <title>Phylogenomic reconstructions and comparative analyses of Kickxellomycotina fungi.</title>
        <authorList>
            <person name="Reynolds N.K."/>
            <person name="Stajich J.E."/>
            <person name="Barry K."/>
            <person name="Grigoriev I.V."/>
            <person name="Crous P."/>
            <person name="Smith M.E."/>
        </authorList>
    </citation>
    <scope>NUCLEOTIDE SEQUENCE</scope>
    <source>
        <strain evidence="14">NBRC 100468</strain>
    </source>
</reference>
<proteinExistence type="inferred from homology"/>
<keyword evidence="3 12" id="KW-0489">Methyltransferase</keyword>
<feature type="transmembrane region" description="Helical" evidence="12">
    <location>
        <begin position="147"/>
        <end position="169"/>
    </location>
</feature>
<protein>
    <recommendedName>
        <fullName evidence="12">Phosphatidylethanolamine N-methyltransferase</fullName>
        <shortName evidence="12">PEAMT</shortName>
        <ecNumber evidence="12">2.1.1.17</ecNumber>
    </recommendedName>
</protein>
<comment type="function">
    <text evidence="12">Catalyzes the first step of the methylation pathway of phosphatidylcholine biosynthesis, the SAM-dependent methylation of phosphatidylethanolamine (PE) to phosphatidylmonomethylethanolamine (PMME).</text>
</comment>
<evidence type="ECO:0000313" key="15">
    <source>
        <dbReference type="Proteomes" id="UP001150538"/>
    </source>
</evidence>
<dbReference type="GO" id="GO:0005789">
    <property type="term" value="C:endoplasmic reticulum membrane"/>
    <property type="evidence" value="ECO:0007669"/>
    <property type="project" value="UniProtKB-SubCell"/>
</dbReference>
<sequence length="1113" mass="123190">MPIRKRRGAKSKSISPIAEQIESLLQSPSKNPNNGSDASLTKTSPESISETTTLVDGSKAANGELQDGKGQKSKPNGKNMVVAEDEQPLMGHISNGKRFVVPKTHDMISSLFDPTKSKTAFDWIILGTLSLHAIVYFAFPSHIKKPLLLAGFIFWRLAYNAGLGLLLMWQSKRKGVVNYLKVNKVLTADSKCKSAGNGGGGALSKWVRQQLESKMGIDYDYDAVPIEFNSWLLYRQLVDLVLLNDFFAYFFFGLCYIGSSPDVWWKVFIRQAAGWMLLAFNVWVKVDAHRVVKDYAWYWGDFFFLVDQSLTFDGVFEMAPHPMYSIGYAGYYGGSLITGSYTLFYVSLAAHISQFLFLSLVENPHIEKTYERPPTALKLWRQKKEMSKAQKSETGAQKQRPDIAEPTEANDNLSFSSDGTSSVASEMANDSAISAWTPYFRNELIIFKNIDLFRASDLMLVLLVLYGVALPIAGCITFPSSSLVTQGWIFWFAIGQCLFWILFRTLGLGYVLKRQSDSQWYLHWFIKHGGTAHEAFSSWRSIYNAALVMNYASFILLTVAAYLWKGTPSGSSVLGSSGFLAPTLGLLLIAFHIWSSLSVYDTLGDFGWFYGDFFVQNLPTDRQKLAFTGVYRYLNNPEKVIGQSAFYGLALLAGSWVVLGLAMTMQCANFLFLTYVETPHMYKLYGSQLNRDSGVVRTIKNAHWASPIIKGLGIDLVNDDVHAQPLEAVDNEPVKDILKMMAEKTNSVRSILNDTKNMLTSATTKLAEQTLPADLSKVKHLSHYRIQLQDSAPTGGVAANIIKPASGSSLSESTVKDLASHPRYVLGEPIRMSWCVPTTHSRKDWVGLYPVTSNPSSQVTIVSSQNRYVYIRPDEELLFGMVPGDSVFASITHGLTSVPENGPDDRLNGNRVTPSSPPASDSDQSDSEEKIVGVYYGETTFSSNSLPWSTGIYEMRLHQGNTHVVLAKSPPFEIVAPKLWPDSPSLETVATNLLPLVNRCLAVTLTDASSHIGTPVPGQVGSSTPPLVSEISNMRVEIVEPLHSVNDLLATDGELDERQAERLAYAIRASFGIEFDPAVLVHAAKSSVTVLRVAERIFEARRTLEALSSTNMN</sequence>
<evidence type="ECO:0000313" key="14">
    <source>
        <dbReference type="EMBL" id="KAJ1918994.1"/>
    </source>
</evidence>
<evidence type="ECO:0000256" key="8">
    <source>
        <dbReference type="ARBA" id="ARBA00023098"/>
    </source>
</evidence>
<comment type="caution">
    <text evidence="14">The sequence shown here is derived from an EMBL/GenBank/DDBJ whole genome shotgun (WGS) entry which is preliminary data.</text>
</comment>
<dbReference type="Gene3D" id="1.20.120.1630">
    <property type="match status" value="1"/>
</dbReference>
<feature type="transmembrane region" description="Helical" evidence="12">
    <location>
        <begin position="458"/>
        <end position="482"/>
    </location>
</feature>
<keyword evidence="4 12" id="KW-0808">Transferase</keyword>
<feature type="compositionally biased region" description="Polar residues" evidence="13">
    <location>
        <begin position="23"/>
        <end position="55"/>
    </location>
</feature>
<keyword evidence="5 12" id="KW-0949">S-adenosyl-L-methionine</keyword>
<keyword evidence="11 12" id="KW-1208">Phospholipid metabolism</keyword>
<dbReference type="Pfam" id="PF04191">
    <property type="entry name" value="PEMT"/>
    <property type="match status" value="2"/>
</dbReference>
<evidence type="ECO:0000256" key="11">
    <source>
        <dbReference type="ARBA" id="ARBA00023264"/>
    </source>
</evidence>
<accession>A0A9W8A619</accession>
<evidence type="ECO:0000256" key="1">
    <source>
        <dbReference type="ARBA" id="ARBA00004127"/>
    </source>
</evidence>
<dbReference type="InterPro" id="IPR016219">
    <property type="entry name" value="Phosphatid-EA_MeTrfase_fun"/>
</dbReference>
<dbReference type="OrthoDB" id="4583at2759"/>
<comment type="catalytic activity">
    <reaction evidence="12">
        <text>a 1,2-diacyl-sn-glycero-3-phosphoethanolamine + S-adenosyl-L-methionine = a 1,2-diacyl-sn-glycero-3-phospho-N-methylethanolamine + S-adenosyl-L-homocysteine + H(+)</text>
        <dbReference type="Rhea" id="RHEA:11164"/>
        <dbReference type="ChEBI" id="CHEBI:15378"/>
        <dbReference type="ChEBI" id="CHEBI:57856"/>
        <dbReference type="ChEBI" id="CHEBI:59789"/>
        <dbReference type="ChEBI" id="CHEBI:64573"/>
        <dbReference type="ChEBI" id="CHEBI:64612"/>
        <dbReference type="EC" id="2.1.1.17"/>
    </reaction>
</comment>
<evidence type="ECO:0000256" key="10">
    <source>
        <dbReference type="ARBA" id="ARBA00023209"/>
    </source>
</evidence>
<feature type="compositionally biased region" description="Basic residues" evidence="13">
    <location>
        <begin position="1"/>
        <end position="10"/>
    </location>
</feature>
<feature type="region of interest" description="Disordered" evidence="13">
    <location>
        <begin position="387"/>
        <end position="418"/>
    </location>
</feature>
<dbReference type="EMBL" id="JANBPU010000034">
    <property type="protein sequence ID" value="KAJ1918994.1"/>
    <property type="molecule type" value="Genomic_DNA"/>
</dbReference>
<keyword evidence="12" id="KW-0256">Endoplasmic reticulum</keyword>
<comment type="similarity">
    <text evidence="12">Belongs to the class VI-like SAM-binding methyltransferase superfamily. CHO2 family.</text>
</comment>
<keyword evidence="10 12" id="KW-0594">Phospholipid biosynthesis</keyword>
<evidence type="ECO:0000256" key="7">
    <source>
        <dbReference type="ARBA" id="ARBA00022989"/>
    </source>
</evidence>
<evidence type="ECO:0000256" key="6">
    <source>
        <dbReference type="ARBA" id="ARBA00022692"/>
    </source>
</evidence>
<feature type="transmembrane region" description="Helical" evidence="12">
    <location>
        <begin position="263"/>
        <end position="284"/>
    </location>
</feature>
<keyword evidence="6 12" id="KW-0812">Transmembrane</keyword>
<feature type="region of interest" description="Disordered" evidence="13">
    <location>
        <begin position="1"/>
        <end position="78"/>
    </location>
</feature>
<dbReference type="GO" id="GO:0004608">
    <property type="term" value="F:phosphatidylethanolamine N-methyltransferase activity"/>
    <property type="evidence" value="ECO:0007669"/>
    <property type="project" value="UniProtKB-UniRule"/>
</dbReference>
<feature type="transmembrane region" description="Helical" evidence="12">
    <location>
        <begin position="645"/>
        <end position="665"/>
    </location>
</feature>
<keyword evidence="8 12" id="KW-0443">Lipid metabolism</keyword>
<evidence type="ECO:0000256" key="2">
    <source>
        <dbReference type="ARBA" id="ARBA00022516"/>
    </source>
</evidence>
<evidence type="ECO:0000256" key="9">
    <source>
        <dbReference type="ARBA" id="ARBA00023136"/>
    </source>
</evidence>
<feature type="transmembrane region" description="Helical" evidence="12">
    <location>
        <begin position="237"/>
        <end position="257"/>
    </location>
</feature>
<feature type="transmembrane region" description="Helical" evidence="12">
    <location>
        <begin position="488"/>
        <end position="512"/>
    </location>
</feature>
<comment type="subcellular location">
    <subcellularLocation>
        <location evidence="1">Endomembrane system</location>
        <topology evidence="1">Multi-pass membrane protein</topology>
    </subcellularLocation>
    <subcellularLocation>
        <location evidence="12">Endoplasmic reticulum membrane</location>
        <topology evidence="12">Multi-pass membrane protein</topology>
    </subcellularLocation>
</comment>
<evidence type="ECO:0000256" key="13">
    <source>
        <dbReference type="SAM" id="MobiDB-lite"/>
    </source>
</evidence>
<dbReference type="PROSITE" id="PS51598">
    <property type="entry name" value="SAM_CHO2"/>
    <property type="match status" value="1"/>
</dbReference>
<dbReference type="AlphaFoldDB" id="A0A9W8A619"/>
<evidence type="ECO:0000256" key="5">
    <source>
        <dbReference type="ARBA" id="ARBA00022691"/>
    </source>
</evidence>
<dbReference type="PANTHER" id="PTHR32138:SF0">
    <property type="entry name" value="PHOSPHATIDYLETHANOLAMINE N-METHYLTRANSFERASE"/>
    <property type="match status" value="1"/>
</dbReference>
<keyword evidence="2 12" id="KW-0444">Lipid biosynthesis</keyword>
<dbReference type="InterPro" id="IPR007318">
    <property type="entry name" value="Phopholipid_MeTrfase"/>
</dbReference>
<feature type="transmembrane region" description="Helical" evidence="12">
    <location>
        <begin position="542"/>
        <end position="564"/>
    </location>
</feature>
<feature type="transmembrane region" description="Helical" evidence="12">
    <location>
        <begin position="296"/>
        <end position="316"/>
    </location>
</feature>
<evidence type="ECO:0000256" key="3">
    <source>
        <dbReference type="ARBA" id="ARBA00022603"/>
    </source>
</evidence>
<feature type="transmembrane region" description="Helical" evidence="12">
    <location>
        <begin position="120"/>
        <end position="141"/>
    </location>
</feature>
<keyword evidence="9 12" id="KW-0472">Membrane</keyword>
<dbReference type="GO" id="GO:0032259">
    <property type="term" value="P:methylation"/>
    <property type="evidence" value="ECO:0007669"/>
    <property type="project" value="UniProtKB-KW"/>
</dbReference>
<evidence type="ECO:0000256" key="12">
    <source>
        <dbReference type="RuleBase" id="RU361122"/>
    </source>
</evidence>
<dbReference type="EC" id="2.1.1.17" evidence="12"/>
<feature type="region of interest" description="Disordered" evidence="13">
    <location>
        <begin position="894"/>
        <end position="928"/>
    </location>
</feature>
<gene>
    <name evidence="14" type="primary">CHO2</name>
    <name evidence="14" type="ORF">H4219_002252</name>
</gene>
<comment type="pathway">
    <text evidence="12">Phospholipid metabolism; phosphatidylcholine biosynthesis.</text>
</comment>
<dbReference type="GO" id="GO:0006656">
    <property type="term" value="P:phosphatidylcholine biosynthetic process"/>
    <property type="evidence" value="ECO:0007669"/>
    <property type="project" value="UniProtKB-UniRule"/>
</dbReference>
<keyword evidence="15" id="KW-1185">Reference proteome</keyword>
<feature type="transmembrane region" description="Helical" evidence="12">
    <location>
        <begin position="576"/>
        <end position="594"/>
    </location>
</feature>
<dbReference type="PANTHER" id="PTHR32138">
    <property type="entry name" value="PHOSPHATIDYLETHANOLAMINE N-METHYLTRANSFERASE"/>
    <property type="match status" value="1"/>
</dbReference>
<feature type="transmembrane region" description="Helical" evidence="12">
    <location>
        <begin position="336"/>
        <end position="358"/>
    </location>
</feature>
<keyword evidence="7 12" id="KW-1133">Transmembrane helix</keyword>
<organism evidence="14 15">
    <name type="scientific">Mycoemilia scoparia</name>
    <dbReference type="NCBI Taxonomy" id="417184"/>
    <lineage>
        <taxon>Eukaryota</taxon>
        <taxon>Fungi</taxon>
        <taxon>Fungi incertae sedis</taxon>
        <taxon>Zoopagomycota</taxon>
        <taxon>Kickxellomycotina</taxon>
        <taxon>Kickxellomycetes</taxon>
        <taxon>Kickxellales</taxon>
        <taxon>Kickxellaceae</taxon>
        <taxon>Mycoemilia</taxon>
    </lineage>
</organism>
<dbReference type="Proteomes" id="UP001150538">
    <property type="component" value="Unassembled WGS sequence"/>
</dbReference>
<evidence type="ECO:0000256" key="4">
    <source>
        <dbReference type="ARBA" id="ARBA00022679"/>
    </source>
</evidence>
<name>A0A9W8A619_9FUNG</name>